<sequence length="320" mass="35995">MNEEQFKRNYKRAVDQMKTNDQMRKRMEHISNVRHHKQKRQRKPLYIAASVVIAASIGLTAPSLWQQWNGSTQPGTQMAANVTYDPVVIPKTELPNSNSSGPKANMLQLVVYQGHVYTQSPTSLNGEDALALRGEKLGTTTGGIHELSSQDEYKELASNIGEADIYMVQGYDKNFRIMSTTEMDGQVYAQLFDKNNDITIGSGVDLFGKLNLEGNIHSAQWETFESWNNGLSQLQPLAADQSLEKFISALYESKPLAMTSDLEENLYGQEDRKIIYLALEDKTQVPLVLFKEGLVRYGNVPVVFEVEKGTFQTFWDGLGK</sequence>
<name>A0A2W0C1N9_9BACL</name>
<dbReference type="RefSeq" id="WP_110822762.1">
    <property type="nucleotide sequence ID" value="NZ_PRLG01000032.1"/>
</dbReference>
<keyword evidence="1" id="KW-0812">Transmembrane</keyword>
<feature type="transmembrane region" description="Helical" evidence="1">
    <location>
        <begin position="44"/>
        <end position="65"/>
    </location>
</feature>
<evidence type="ECO:0000256" key="1">
    <source>
        <dbReference type="SAM" id="Phobius"/>
    </source>
</evidence>
<organism evidence="2 3">
    <name type="scientific">Paenibacillus illinoisensis</name>
    <dbReference type="NCBI Taxonomy" id="59845"/>
    <lineage>
        <taxon>Bacteria</taxon>
        <taxon>Bacillati</taxon>
        <taxon>Bacillota</taxon>
        <taxon>Bacilli</taxon>
        <taxon>Bacillales</taxon>
        <taxon>Paenibacillaceae</taxon>
        <taxon>Paenibacillus</taxon>
    </lineage>
</organism>
<reference evidence="2 3" key="1">
    <citation type="submission" date="2018-01" db="EMBL/GenBank/DDBJ databases">
        <title>Genome sequence of the PGP bacterium Paenibacillus illinoisensis E3.</title>
        <authorList>
            <person name="Rolli E."/>
            <person name="Marasco R."/>
            <person name="Bessem C."/>
            <person name="Michoud G."/>
            <person name="Gaiarsa S."/>
            <person name="Borin S."/>
            <person name="Daffonchio D."/>
        </authorList>
    </citation>
    <scope>NUCLEOTIDE SEQUENCE [LARGE SCALE GENOMIC DNA]</scope>
    <source>
        <strain evidence="2 3">E3</strain>
    </source>
</reference>
<dbReference type="EMBL" id="PRLG01000032">
    <property type="protein sequence ID" value="PYY25776.1"/>
    <property type="molecule type" value="Genomic_DNA"/>
</dbReference>
<gene>
    <name evidence="2" type="ORF">PIL02S_06353</name>
</gene>
<dbReference type="OrthoDB" id="1899479at2"/>
<evidence type="ECO:0000313" key="2">
    <source>
        <dbReference type="EMBL" id="PYY25776.1"/>
    </source>
</evidence>
<keyword evidence="1" id="KW-0472">Membrane</keyword>
<comment type="caution">
    <text evidence="2">The sequence shown here is derived from an EMBL/GenBank/DDBJ whole genome shotgun (WGS) entry which is preliminary data.</text>
</comment>
<dbReference type="AlphaFoldDB" id="A0A2W0C1N9"/>
<dbReference type="Proteomes" id="UP000247459">
    <property type="component" value="Unassembled WGS sequence"/>
</dbReference>
<proteinExistence type="predicted"/>
<keyword evidence="1" id="KW-1133">Transmembrane helix</keyword>
<protein>
    <submittedName>
        <fullName evidence="2">Uncharacterized protein</fullName>
    </submittedName>
</protein>
<accession>A0A2W0C1N9</accession>
<evidence type="ECO:0000313" key="3">
    <source>
        <dbReference type="Proteomes" id="UP000247459"/>
    </source>
</evidence>